<comment type="caution">
    <text evidence="1">The sequence shown here is derived from an EMBL/GenBank/DDBJ whole genome shotgun (WGS) entry which is preliminary data.</text>
</comment>
<evidence type="ECO:0000313" key="1">
    <source>
        <dbReference type="EMBL" id="KAJ8642360.1"/>
    </source>
</evidence>
<evidence type="ECO:0000313" key="2">
    <source>
        <dbReference type="Proteomes" id="UP001234297"/>
    </source>
</evidence>
<reference evidence="1 2" key="1">
    <citation type="journal article" date="2022" name="Hortic Res">
        <title>A haplotype resolved chromosomal level avocado genome allows analysis of novel avocado genes.</title>
        <authorList>
            <person name="Nath O."/>
            <person name="Fletcher S.J."/>
            <person name="Hayward A."/>
            <person name="Shaw L.M."/>
            <person name="Masouleh A.K."/>
            <person name="Furtado A."/>
            <person name="Henry R.J."/>
            <person name="Mitter N."/>
        </authorList>
    </citation>
    <scope>NUCLEOTIDE SEQUENCE [LARGE SCALE GENOMIC DNA]</scope>
    <source>
        <strain evidence="2">cv. Hass</strain>
    </source>
</reference>
<organism evidence="1 2">
    <name type="scientific">Persea americana</name>
    <name type="common">Avocado</name>
    <dbReference type="NCBI Taxonomy" id="3435"/>
    <lineage>
        <taxon>Eukaryota</taxon>
        <taxon>Viridiplantae</taxon>
        <taxon>Streptophyta</taxon>
        <taxon>Embryophyta</taxon>
        <taxon>Tracheophyta</taxon>
        <taxon>Spermatophyta</taxon>
        <taxon>Magnoliopsida</taxon>
        <taxon>Magnoliidae</taxon>
        <taxon>Laurales</taxon>
        <taxon>Lauraceae</taxon>
        <taxon>Persea</taxon>
    </lineage>
</organism>
<name>A0ACC2M9P2_PERAE</name>
<protein>
    <submittedName>
        <fullName evidence="1">Uncharacterized protein</fullName>
    </submittedName>
</protein>
<dbReference type="EMBL" id="CM056813">
    <property type="protein sequence ID" value="KAJ8642360.1"/>
    <property type="molecule type" value="Genomic_DNA"/>
</dbReference>
<proteinExistence type="predicted"/>
<accession>A0ACC2M9P2</accession>
<sequence>MENLESNGRPTAAATSTARTETADADNGVNSAIPASEPLTVVLSGGKKVSGGKEEFQEEKDKVNNAPNEKPDVASRGEKKVLNVMEEEKLEDVSNKNENENRATMNIATSGDADDGVLVSKGEKAKEAEKIESTVKGREGKALAAGRKIDNTPKKANRRKRIKKNTTLRIKKNSALKDSGDAVASISRGEKTVSGTEKTGDDDEMKEKVGNTLNKANKRKKLKKLTQGGNGSTGSVVSGGDEKVVLEKEVVNTPKEPNKLKRKKSMSAESNDVNAILSGGGGKMEAEDGGKVESNPKKAKRRGRRGTKGKRENTTLRDAADAVAKDANKPETSTAGKASEGAESMGMIFMCNSKTKGDCYHYKVLGLPANKKEKVLKIYKGMRLFLFDIDMKLLHGIYKAAGPGGYNIEHKAFNSAFPSQVRFSILDDCAPLPVEKFKAAIKENFYGKNKFNCELTAEQVKNLCKLFRVTSKSSKPKQDGSVNRRDVPNSVDSGRKRRRDDDRVKLFELDGDRKRRRRDDDRVKRFELDGDRKRRRDDDRVKRFELDGDRNRRRNDDRVKRFELDGDRKRRRDHDRVKHSELDGDRFPASRVDVYERTAYAPQPLPPTLPRASYEREAYASTLPSHLTPLLNVYGQPIQTGINRSDPQREHHHNLLTYSSLRPQREIKYEDSNILYREPLAYRDPLYPAGVPPGYYRPSY</sequence>
<gene>
    <name evidence="1" type="ORF">MRB53_019054</name>
</gene>
<dbReference type="Proteomes" id="UP001234297">
    <property type="component" value="Chromosome 5"/>
</dbReference>
<keyword evidence="2" id="KW-1185">Reference proteome</keyword>